<feature type="transmembrane region" description="Helical" evidence="7">
    <location>
        <begin position="153"/>
        <end position="174"/>
    </location>
</feature>
<name>W9QWX5_9ROSA</name>
<keyword evidence="5 7" id="KW-1133">Transmembrane helix</keyword>
<keyword evidence="6 7" id="KW-0472">Membrane</keyword>
<dbReference type="STRING" id="981085.W9QWX5"/>
<evidence type="ECO:0000256" key="2">
    <source>
        <dbReference type="ARBA" id="ARBA00006213"/>
    </source>
</evidence>
<evidence type="ECO:0000256" key="6">
    <source>
        <dbReference type="ARBA" id="ARBA00023136"/>
    </source>
</evidence>
<keyword evidence="3" id="KW-0813">Transport</keyword>
<evidence type="ECO:0000256" key="4">
    <source>
        <dbReference type="ARBA" id="ARBA00022692"/>
    </source>
</evidence>
<evidence type="ECO:0000256" key="1">
    <source>
        <dbReference type="ARBA" id="ARBA00004370"/>
    </source>
</evidence>
<evidence type="ECO:0000256" key="5">
    <source>
        <dbReference type="ARBA" id="ARBA00022989"/>
    </source>
</evidence>
<evidence type="ECO:0008006" key="10">
    <source>
        <dbReference type="Google" id="ProtNLM"/>
    </source>
</evidence>
<proteinExistence type="inferred from homology"/>
<protein>
    <recommendedName>
        <fullName evidence="10">Purine permease 10</fullName>
    </recommendedName>
</protein>
<organism evidence="8 9">
    <name type="scientific">Morus notabilis</name>
    <dbReference type="NCBI Taxonomy" id="981085"/>
    <lineage>
        <taxon>Eukaryota</taxon>
        <taxon>Viridiplantae</taxon>
        <taxon>Streptophyta</taxon>
        <taxon>Embryophyta</taxon>
        <taxon>Tracheophyta</taxon>
        <taxon>Spermatophyta</taxon>
        <taxon>Magnoliopsida</taxon>
        <taxon>eudicotyledons</taxon>
        <taxon>Gunneridae</taxon>
        <taxon>Pentapetalae</taxon>
        <taxon>rosids</taxon>
        <taxon>fabids</taxon>
        <taxon>Rosales</taxon>
        <taxon>Moraceae</taxon>
        <taxon>Moreae</taxon>
        <taxon>Morus</taxon>
    </lineage>
</organism>
<dbReference type="PANTHER" id="PTHR31376">
    <property type="entry name" value="OS09G0467300 PROTEIN-RELATED"/>
    <property type="match status" value="1"/>
</dbReference>
<feature type="transmembrane region" description="Helical" evidence="7">
    <location>
        <begin position="181"/>
        <end position="198"/>
    </location>
</feature>
<dbReference type="Proteomes" id="UP000030645">
    <property type="component" value="Unassembled WGS sequence"/>
</dbReference>
<dbReference type="Pfam" id="PF16913">
    <property type="entry name" value="PUNUT"/>
    <property type="match status" value="1"/>
</dbReference>
<dbReference type="PANTHER" id="PTHR31376:SF17">
    <property type="entry name" value="PURINE PERMEASE 21-RELATED"/>
    <property type="match status" value="1"/>
</dbReference>
<comment type="subcellular location">
    <subcellularLocation>
        <location evidence="1">Membrane</location>
    </subcellularLocation>
</comment>
<accession>W9QWX5</accession>
<feature type="transmembrane region" description="Helical" evidence="7">
    <location>
        <begin position="86"/>
        <end position="104"/>
    </location>
</feature>
<dbReference type="eggNOG" id="ENOG502QVMQ">
    <property type="taxonomic scope" value="Eukaryota"/>
</dbReference>
<dbReference type="GO" id="GO:0005345">
    <property type="term" value="F:purine nucleobase transmembrane transporter activity"/>
    <property type="evidence" value="ECO:0007669"/>
    <property type="project" value="UniProtKB-ARBA"/>
</dbReference>
<sequence length="224" mass="25093">MKEFGQRRNEEDQNFSFRKEPNISDTILLVFSTNLANPNLISKERYTIGLVCTVGSTAGYGLMLSLSQFAFEKVLKTDTFKAVLEMIIYQSLVATCVAMLGLFLSEEWKDLKREMEGFEPGMASYFITLGSTVMAWQIFTIGTTGLIFEVSSLFSNVISVLGLPFVSLLAVIFFHDAMDGLKAAAILLALWGFASYLYQHYLDDPNCNAETIILLKINVSKKFH</sequence>
<dbReference type="EMBL" id="KE343919">
    <property type="protein sequence ID" value="EXB45756.1"/>
    <property type="molecule type" value="Genomic_DNA"/>
</dbReference>
<keyword evidence="4 7" id="KW-0812">Transmembrane</keyword>
<reference evidence="9" key="1">
    <citation type="submission" date="2013-01" db="EMBL/GenBank/DDBJ databases">
        <title>Draft Genome Sequence of a Mulberry Tree, Morus notabilis C.K. Schneid.</title>
        <authorList>
            <person name="He N."/>
            <person name="Zhao S."/>
        </authorList>
    </citation>
    <scope>NUCLEOTIDE SEQUENCE</scope>
</reference>
<evidence type="ECO:0000313" key="8">
    <source>
        <dbReference type="EMBL" id="EXB45756.1"/>
    </source>
</evidence>
<evidence type="ECO:0000256" key="3">
    <source>
        <dbReference type="ARBA" id="ARBA00022448"/>
    </source>
</evidence>
<dbReference type="InterPro" id="IPR030182">
    <property type="entry name" value="PUP_plant"/>
</dbReference>
<feature type="transmembrane region" description="Helical" evidence="7">
    <location>
        <begin position="125"/>
        <end position="147"/>
    </location>
</feature>
<dbReference type="AlphaFoldDB" id="W9QWX5"/>
<keyword evidence="9" id="KW-1185">Reference proteome</keyword>
<comment type="similarity">
    <text evidence="2">Belongs to the purine permeases (TC 2.A.7.14) family.</text>
</comment>
<dbReference type="GO" id="GO:0015211">
    <property type="term" value="F:purine nucleoside transmembrane transporter activity"/>
    <property type="evidence" value="ECO:0007669"/>
    <property type="project" value="InterPro"/>
</dbReference>
<evidence type="ECO:0000256" key="7">
    <source>
        <dbReference type="SAM" id="Phobius"/>
    </source>
</evidence>
<feature type="transmembrane region" description="Helical" evidence="7">
    <location>
        <begin position="46"/>
        <end position="66"/>
    </location>
</feature>
<evidence type="ECO:0000313" key="9">
    <source>
        <dbReference type="Proteomes" id="UP000030645"/>
    </source>
</evidence>
<dbReference type="GO" id="GO:0016020">
    <property type="term" value="C:membrane"/>
    <property type="evidence" value="ECO:0007669"/>
    <property type="project" value="UniProtKB-SubCell"/>
</dbReference>
<gene>
    <name evidence="8" type="ORF">L484_003840</name>
</gene>